<dbReference type="SUPFAM" id="SSF69322">
    <property type="entry name" value="Tricorn protease domain 2"/>
    <property type="match status" value="1"/>
</dbReference>
<dbReference type="SUPFAM" id="SSF69304">
    <property type="entry name" value="Tricorn protease N-terminal domain"/>
    <property type="match status" value="1"/>
</dbReference>
<dbReference type="NCBIfam" id="TIGR01643">
    <property type="entry name" value="YD_repeat_2x"/>
    <property type="match status" value="12"/>
</dbReference>
<protein>
    <submittedName>
        <fullName evidence="5">DUF6531 domain-containing protein</fullName>
    </submittedName>
</protein>
<dbReference type="Proteomes" id="UP001198565">
    <property type="component" value="Unassembled WGS sequence"/>
</dbReference>
<dbReference type="EMBL" id="JAINVZ010000009">
    <property type="protein sequence ID" value="MBY8886211.1"/>
    <property type="molecule type" value="Genomic_DNA"/>
</dbReference>
<reference evidence="5 6" key="1">
    <citation type="submission" date="2021-08" db="EMBL/GenBank/DDBJ databases">
        <title>Streptomyces sp. PTM05 isolated from lichen.</title>
        <authorList>
            <person name="Somphong A."/>
            <person name="Phongsopitanun W."/>
            <person name="Tanasupawat S."/>
        </authorList>
    </citation>
    <scope>NUCLEOTIDE SEQUENCE [LARGE SCALE GENOMIC DNA]</scope>
    <source>
        <strain evidence="5 6">Ptm05</strain>
    </source>
</reference>
<evidence type="ECO:0000313" key="6">
    <source>
        <dbReference type="Proteomes" id="UP001198565"/>
    </source>
</evidence>
<evidence type="ECO:0000259" key="3">
    <source>
        <dbReference type="Pfam" id="PF20148"/>
    </source>
</evidence>
<keyword evidence="1" id="KW-0175">Coiled coil</keyword>
<keyword evidence="6" id="KW-1185">Reference proteome</keyword>
<dbReference type="Pfam" id="PF20148">
    <property type="entry name" value="DUF6531"/>
    <property type="match status" value="1"/>
</dbReference>
<feature type="region of interest" description="Disordered" evidence="2">
    <location>
        <begin position="392"/>
        <end position="420"/>
    </location>
</feature>
<dbReference type="NCBIfam" id="TIGR03696">
    <property type="entry name" value="Rhs_assc_core"/>
    <property type="match status" value="1"/>
</dbReference>
<dbReference type="InterPro" id="IPR006530">
    <property type="entry name" value="YD"/>
</dbReference>
<evidence type="ECO:0000259" key="4">
    <source>
        <dbReference type="Pfam" id="PF21725"/>
    </source>
</evidence>
<evidence type="ECO:0000256" key="2">
    <source>
        <dbReference type="SAM" id="MobiDB-lite"/>
    </source>
</evidence>
<sequence length="1554" mass="169585">MTGWGWFEHEADQAGDSLGRDWSSLKKTVGTGVDKAAHEVGGYLDHVGLHDAAQWVDDEGDDLASGMGGAVAECELGQSDDPTKLVHGDPAAIRKLAGHLGTFRSAFETAHKGMAGLSPENWTGEGADAFREKFAAHPRQWLNAADACSGAGEALDRYADTVEWAQKQAERAIEHYEAGRRDNQAAVNDYNERVRRYNDAADAYNATLRDGHDPGTPPTEPSPPGRPGDEAVSLAKETLAAARGQRDEAAREAQKAVDAGTRLAPRTPAFTERLRLDAVDLANPVHAEHVLGGAALSAGDMVDFLRGLSPTDPYNLTHPAEYQEHTTDTLAGLLLAADHPQMLAKSVVGTGWTSDPDQASGYFVTNLLGMLAGDGGDAPGIAADRAAADAGDTAGGAARDQLAQDGPRTSARPQDAVTDCGDPVDVASGRMYLAQTDVTLDGLLPLCFTRRTDSGYRAGRWFGPSWSSTADQRLEIDDEGVILVAEDGLLLSYPHPAVGVPTLPAEGPRLPLERCADGGYTVSDPDTGRRSYFTPYGDTAALLTEVSDRNGLRICFDYADDGTPTGIVHDGGHRLRITTEDGRITALALVGRGDEPDTELLRYGYRDGCLTEVVNSSGTPLRFTYDAAGRVTSWTDRNGHGYTYEYDERGRCVRESGDAGHLRYAFDHGRRDEATGERVTSVTDSLGHTTRYVINSALQVIARVDPSGAVERSTWDRYDRLLSHTDAVGRTTSLGYDANGRLMTVTRPDGRVRSTEYTAEGLPRTVTTEDGSVWRREYDERGNVVATVDPRGSATRYSYDARGRLTGVTDALGHTTRVRCDAAGLPVEVTDPLGAVTTCERDAFGRVVAVTDPMGAVTRSAWTVEGLLASRTDPDGATQRWTYDGEGNCLTHTDAVGAVTRFAYTHFDRLAARTDPDGAHYEFTHDTELRLRAVRNPLGLTWTYDYDAAGRLIAETDFDGRRTTYAHDPAGQLVRRVNALGQSVRYAYDALGRMTSKDADGRLTSFAYDVAGDLVRAVTDDVTLVQRRDRLGRVTSETCDGRTISFTHDALGRRVRRVTPSGAVSVWDHDAAGRRTRLTTSGRVVDFAYDAAGREVSRSVGELLAFGQTWDAGGRLAGQTVSRRERVLRSRAYTYRADGNLTAVEDSAEGHRAFDLDPAGRVTAVRAEGWVERYAYDAIGGQTSGEWPQGHPSNEATGERAYRGTLLTRAGRTRYEYDAQGRLVLRQRTRLSRKPETWRYEWDAEDRLVALTTPDGQVWRYVYDPLGRRIAKERVAPDGVAVLERTAFTWDGATLAEETAEGGDLPRPVSLTWDHDGLRPLTQTERAGVSQEETDSRFFAIVSDVVGTPTELLSEDGEMAWRTRATLWGTTAWASGSTAYTPLRFPGQYFDPESGLHYNVFRYYNPETARYTTQDPLGLDPAPNPATYVPNPHAWVDPLGLAPCPKNGGRLSDPLPDPRLSKHFINAYEEIRAGNGVPQVDGSTGLQKTFEGRKTHERWWSGAKEYRVPGTKGDSARILVKTLPDGRKVMGWTVDHYVTIRKFTAPHFPDDGWK</sequence>
<dbReference type="InterPro" id="IPR049082">
    <property type="entry name" value="T7SS_signal"/>
</dbReference>
<feature type="compositionally biased region" description="Pro residues" evidence="2">
    <location>
        <begin position="215"/>
        <end position="226"/>
    </location>
</feature>
<feature type="domain" description="DUF6531" evidence="3">
    <location>
        <begin position="421"/>
        <end position="493"/>
    </location>
</feature>
<evidence type="ECO:0000313" key="5">
    <source>
        <dbReference type="EMBL" id="MBY8886211.1"/>
    </source>
</evidence>
<dbReference type="PANTHER" id="PTHR32305:SF15">
    <property type="entry name" value="PROTEIN RHSA-RELATED"/>
    <property type="match status" value="1"/>
</dbReference>
<organism evidence="5 6">
    <name type="scientific">Streptantibioticus parmotrematis</name>
    <dbReference type="NCBI Taxonomy" id="2873249"/>
    <lineage>
        <taxon>Bacteria</taxon>
        <taxon>Bacillati</taxon>
        <taxon>Actinomycetota</taxon>
        <taxon>Actinomycetes</taxon>
        <taxon>Kitasatosporales</taxon>
        <taxon>Streptomycetaceae</taxon>
        <taxon>Streptantibioticus</taxon>
    </lineage>
</organism>
<dbReference type="Pfam" id="PF05593">
    <property type="entry name" value="RHS_repeat"/>
    <property type="match status" value="9"/>
</dbReference>
<dbReference type="InterPro" id="IPR050708">
    <property type="entry name" value="T6SS_VgrG/RHS"/>
</dbReference>
<dbReference type="InterPro" id="IPR045351">
    <property type="entry name" value="DUF6531"/>
</dbReference>
<proteinExistence type="predicted"/>
<feature type="coiled-coil region" evidence="1">
    <location>
        <begin position="232"/>
        <end position="259"/>
    </location>
</feature>
<accession>A0ABS7QSP8</accession>
<feature type="region of interest" description="Disordered" evidence="2">
    <location>
        <begin position="206"/>
        <end position="231"/>
    </location>
</feature>
<gene>
    <name evidence="5" type="ORF">K7472_15265</name>
</gene>
<dbReference type="Pfam" id="PF21725">
    <property type="entry name" value="T7SS_signal"/>
    <property type="match status" value="1"/>
</dbReference>
<feature type="domain" description="Putative T7SS secretion signal" evidence="4">
    <location>
        <begin position="23"/>
        <end position="268"/>
    </location>
</feature>
<comment type="caution">
    <text evidence="5">The sequence shown here is derived from an EMBL/GenBank/DDBJ whole genome shotgun (WGS) entry which is preliminary data.</text>
</comment>
<dbReference type="PANTHER" id="PTHR32305">
    <property type="match status" value="1"/>
</dbReference>
<dbReference type="Gene3D" id="2.180.10.10">
    <property type="entry name" value="RHS repeat-associated core"/>
    <property type="match status" value="3"/>
</dbReference>
<name>A0ABS7QSP8_9ACTN</name>
<dbReference type="InterPro" id="IPR022385">
    <property type="entry name" value="Rhs_assc_core"/>
</dbReference>
<dbReference type="RefSeq" id="WP_222978203.1">
    <property type="nucleotide sequence ID" value="NZ_JAINVZ010000009.1"/>
</dbReference>
<evidence type="ECO:0000256" key="1">
    <source>
        <dbReference type="SAM" id="Coils"/>
    </source>
</evidence>
<dbReference type="InterPro" id="IPR031325">
    <property type="entry name" value="RHS_repeat"/>
</dbReference>